<proteinExistence type="predicted"/>
<evidence type="ECO:0000313" key="2">
    <source>
        <dbReference type="Ensembl" id="ENSEEEP00000028066.2"/>
    </source>
</evidence>
<dbReference type="SUPFAM" id="SSF117839">
    <property type="entry name" value="WWE domain"/>
    <property type="match status" value="1"/>
</dbReference>
<dbReference type="GO" id="GO:0004620">
    <property type="term" value="F:phospholipase activity"/>
    <property type="evidence" value="ECO:0007669"/>
    <property type="project" value="TreeGrafter"/>
</dbReference>
<reference evidence="3" key="1">
    <citation type="journal article" date="2014" name="Science">
        <title>Nonhuman genetics. Genomic basis for the convergent evolution of electric organs.</title>
        <authorList>
            <person name="Gallant J.R."/>
            <person name="Traeger L.L."/>
            <person name="Volkening J.D."/>
            <person name="Moffett H."/>
            <person name="Chen P.H."/>
            <person name="Novina C.D."/>
            <person name="Phillips G.N.Jr."/>
            <person name="Anand R."/>
            <person name="Wells G.B."/>
            <person name="Pinch M."/>
            <person name="Guth R."/>
            <person name="Unguez G.A."/>
            <person name="Albert J.S."/>
            <person name="Zakon H.H."/>
            <person name="Samanta M.P."/>
            <person name="Sussman M.R."/>
        </authorList>
    </citation>
    <scope>NUCLEOTIDE SEQUENCE [LARGE SCALE GENOMIC DNA]</scope>
</reference>
<dbReference type="Pfam" id="PF02825">
    <property type="entry name" value="WWE"/>
    <property type="match status" value="1"/>
</dbReference>
<reference evidence="2" key="5">
    <citation type="submission" date="2025-09" db="UniProtKB">
        <authorList>
            <consortium name="Ensembl"/>
        </authorList>
    </citation>
    <scope>IDENTIFICATION</scope>
</reference>
<reference evidence="3" key="2">
    <citation type="journal article" date="2017" name="Sci. Adv.">
        <title>A tail of two voltages: Proteomic comparison of the three electric organs of the electric eel.</title>
        <authorList>
            <person name="Traeger L.L."/>
            <person name="Sabat G."/>
            <person name="Barrett-Wilt G.A."/>
            <person name="Wells G.B."/>
            <person name="Sussman M.R."/>
        </authorList>
    </citation>
    <scope>NUCLEOTIDE SEQUENCE [LARGE SCALE GENOMIC DNA]</scope>
</reference>
<dbReference type="InterPro" id="IPR004170">
    <property type="entry name" value="WWE_dom"/>
</dbReference>
<keyword evidence="3" id="KW-1185">Reference proteome</keyword>
<dbReference type="GO" id="GO:0004806">
    <property type="term" value="F:triacylglycerol lipase activity"/>
    <property type="evidence" value="ECO:0007669"/>
    <property type="project" value="TreeGrafter"/>
</dbReference>
<dbReference type="Ensembl" id="ENSEEET00000028390.2">
    <property type="protein sequence ID" value="ENSEEEP00000028066.2"/>
    <property type="gene ID" value="ENSEEEG00000013506.2"/>
</dbReference>
<dbReference type="STRING" id="8005.ENSEEEP00000028066"/>
<dbReference type="PANTHER" id="PTHR23509">
    <property type="entry name" value="PA-PL1 PHOSPHOLIPASE FAMILY"/>
    <property type="match status" value="1"/>
</dbReference>
<dbReference type="PANTHER" id="PTHR23509:SF7">
    <property type="entry name" value="PHOSPHOLIPASE DDHD2"/>
    <property type="match status" value="1"/>
</dbReference>
<dbReference type="PROSITE" id="PS50918">
    <property type="entry name" value="WWE"/>
    <property type="match status" value="1"/>
</dbReference>
<reference evidence="2" key="4">
    <citation type="submission" date="2025-08" db="UniProtKB">
        <authorList>
            <consortium name="Ensembl"/>
        </authorList>
    </citation>
    <scope>IDENTIFICATION</scope>
</reference>
<organism evidence="2 3">
    <name type="scientific">Electrophorus electricus</name>
    <name type="common">Electric eel</name>
    <name type="synonym">Gymnotus electricus</name>
    <dbReference type="NCBI Taxonomy" id="8005"/>
    <lineage>
        <taxon>Eukaryota</taxon>
        <taxon>Metazoa</taxon>
        <taxon>Chordata</taxon>
        <taxon>Craniata</taxon>
        <taxon>Vertebrata</taxon>
        <taxon>Euteleostomi</taxon>
        <taxon>Actinopterygii</taxon>
        <taxon>Neopterygii</taxon>
        <taxon>Teleostei</taxon>
        <taxon>Ostariophysi</taxon>
        <taxon>Gymnotiformes</taxon>
        <taxon>Gymnotoidei</taxon>
        <taxon>Gymnotidae</taxon>
        <taxon>Electrophorus</taxon>
    </lineage>
</organism>
<dbReference type="GO" id="GO:0030134">
    <property type="term" value="C:COPII-coated ER to Golgi transport vesicle"/>
    <property type="evidence" value="ECO:0007669"/>
    <property type="project" value="TreeGrafter"/>
</dbReference>
<dbReference type="OMA" id="PAHECPL"/>
<dbReference type="AlphaFoldDB" id="A0A4W4FUW1"/>
<dbReference type="InterPro" id="IPR037197">
    <property type="entry name" value="WWE_dom_sf"/>
</dbReference>
<dbReference type="Pfam" id="PF23464">
    <property type="entry name" value="WWE_3"/>
    <property type="match status" value="1"/>
</dbReference>
<evidence type="ECO:0000313" key="3">
    <source>
        <dbReference type="Proteomes" id="UP000314983"/>
    </source>
</evidence>
<protein>
    <recommendedName>
        <fullName evidence="1">WWE domain-containing protein</fullName>
    </recommendedName>
</protein>
<dbReference type="Proteomes" id="UP000314983">
    <property type="component" value="Chromosome 17"/>
</dbReference>
<dbReference type="InterPro" id="IPR058055">
    <property type="entry name" value="PA-PLA1"/>
</dbReference>
<dbReference type="GeneTree" id="ENSGT00940000156808"/>
<reference evidence="2" key="3">
    <citation type="submission" date="2020-05" db="EMBL/GenBank/DDBJ databases">
        <title>Electrophorus electricus (electric eel) genome, fEleEle1, primary haplotype.</title>
        <authorList>
            <person name="Myers G."/>
            <person name="Meyer A."/>
            <person name="Fedrigo O."/>
            <person name="Formenti G."/>
            <person name="Rhie A."/>
            <person name="Tracey A."/>
            <person name="Sims Y."/>
            <person name="Jarvis E.D."/>
        </authorList>
    </citation>
    <scope>NUCLEOTIDE SEQUENCE [LARGE SCALE GENOMIC DNA]</scope>
</reference>
<dbReference type="InterPro" id="IPR057825">
    <property type="entry name" value="WWE_SEC23-DDH2"/>
</dbReference>
<sequence length="157" mass="18542">TDVGSLCFYEPVQYHWFYNQQERGRDSWQPFSRKDSSRLEEAHELGGGDVDVVVATEGRRYDVRLAERLRYAVYWEQEPSEVRRCSWFHKGNKEMMYTPHTEAISNLLEEAYMVSVTLSEWRRHLVLPTGENVILHNPKTCLLGASFNYNLYLTQMK</sequence>
<name>A0A4W4FUW1_ELEEL</name>
<evidence type="ECO:0000259" key="1">
    <source>
        <dbReference type="PROSITE" id="PS50918"/>
    </source>
</evidence>
<feature type="domain" description="WWE" evidence="1">
    <location>
        <begin position="2"/>
        <end position="84"/>
    </location>
</feature>
<accession>A0A4W4FUW1</accession>